<organism evidence="1 2">
    <name type="scientific">Bacillus cabrialesii subsp. tritici</name>
    <dbReference type="NCBI Taxonomy" id="2944916"/>
    <lineage>
        <taxon>Bacteria</taxon>
        <taxon>Bacillati</taxon>
        <taxon>Bacillota</taxon>
        <taxon>Bacilli</taxon>
        <taxon>Bacillales</taxon>
        <taxon>Bacillaceae</taxon>
        <taxon>Bacillus</taxon>
        <taxon>Bacillus cabrialesii</taxon>
    </lineage>
</organism>
<comment type="caution">
    <text evidence="1">The sequence shown here is derived from an EMBL/GenBank/DDBJ whole genome shotgun (WGS) entry which is preliminary data.</text>
</comment>
<name>A0ABT9DIK5_9BACI</name>
<accession>A0ABT9DIK5</accession>
<keyword evidence="2" id="KW-1185">Reference proteome</keyword>
<dbReference type="Proteomes" id="UP001177121">
    <property type="component" value="Unassembled WGS sequence"/>
</dbReference>
<sequence>MSNEINTKELDEELKRVLKMFDDVLEVYEQHDGEPDIKPGVTCPSSQKNQLIMFVTGMEINMYTLFASVAVECINKKCSILNWIERYCILD</sequence>
<reference evidence="1" key="1">
    <citation type="submission" date="2023-07" db="EMBL/GenBank/DDBJ databases">
        <title>Biological control against Fusarium languescens, the causal agent of wilt in Jalapeno peppers, by a novel bacterial subspecies: Bacillus cabrialesii subsp. tritici TSO2.</title>
        <authorList>
            <person name="Montoya-Martinez A.C."/>
            <person name="Figueroa-Brambila K.M."/>
            <person name="Escalante-Beltran A."/>
            <person name="Lopez-Montoya N.D."/>
            <person name="Valenzuela-Ruiz V."/>
            <person name="Parra-Cota F.I."/>
            <person name="Estrada Alvarado M.I."/>
            <person name="De Los Santos Villalobos S."/>
        </authorList>
    </citation>
    <scope>NUCLEOTIDE SEQUENCE</scope>
    <source>
        <strain evidence="1">TSO2</strain>
    </source>
</reference>
<evidence type="ECO:0000313" key="2">
    <source>
        <dbReference type="Proteomes" id="UP001177121"/>
    </source>
</evidence>
<dbReference type="RefSeq" id="WP_249667824.1">
    <property type="nucleotide sequence ID" value="NZ_JAHBMK020000001.1"/>
</dbReference>
<protein>
    <submittedName>
        <fullName evidence="1">Uncharacterized protein</fullName>
    </submittedName>
</protein>
<proteinExistence type="predicted"/>
<gene>
    <name evidence="1" type="ORF">KHP33_006645</name>
</gene>
<dbReference type="EMBL" id="JAHBMK020000001">
    <property type="protein sequence ID" value="MDO8224526.1"/>
    <property type="molecule type" value="Genomic_DNA"/>
</dbReference>
<evidence type="ECO:0000313" key="1">
    <source>
        <dbReference type="EMBL" id="MDO8224526.1"/>
    </source>
</evidence>